<feature type="domain" description="Response regulatory" evidence="4">
    <location>
        <begin position="8"/>
        <end position="124"/>
    </location>
</feature>
<evidence type="ECO:0000313" key="6">
    <source>
        <dbReference type="Proteomes" id="UP000238707"/>
    </source>
</evidence>
<keyword evidence="3" id="KW-0597">Phosphoprotein</keyword>
<dbReference type="GO" id="GO:0005829">
    <property type="term" value="C:cytosol"/>
    <property type="evidence" value="ECO:0007669"/>
    <property type="project" value="TreeGrafter"/>
</dbReference>
<dbReference type="PANTHER" id="PTHR43384:SF6">
    <property type="entry name" value="SEPTUM SITE-DETERMINING PROTEIN MIND HOMOLOG, CHLOROPLASTIC"/>
    <property type="match status" value="1"/>
</dbReference>
<gene>
    <name evidence="5" type="ORF">BTO10_05900</name>
</gene>
<dbReference type="SUPFAM" id="SSF52540">
    <property type="entry name" value="P-loop containing nucleoside triphosphate hydrolases"/>
    <property type="match status" value="1"/>
</dbReference>
<dbReference type="Pfam" id="PF10609">
    <property type="entry name" value="ParA"/>
    <property type="match status" value="1"/>
</dbReference>
<keyword evidence="1" id="KW-0547">Nucleotide-binding</keyword>
<dbReference type="GO" id="GO:0005524">
    <property type="term" value="F:ATP binding"/>
    <property type="evidence" value="ECO:0007669"/>
    <property type="project" value="UniProtKB-KW"/>
</dbReference>
<comment type="caution">
    <text evidence="5">The sequence shown here is derived from an EMBL/GenBank/DDBJ whole genome shotgun (WGS) entry which is preliminary data.</text>
</comment>
<dbReference type="GO" id="GO:0051782">
    <property type="term" value="P:negative regulation of cell division"/>
    <property type="evidence" value="ECO:0007669"/>
    <property type="project" value="TreeGrafter"/>
</dbReference>
<dbReference type="Gene3D" id="3.40.50.2300">
    <property type="match status" value="1"/>
</dbReference>
<dbReference type="InterPro" id="IPR050625">
    <property type="entry name" value="ParA/MinD_ATPase"/>
</dbReference>
<accession>A0A2S7VQ88</accession>
<dbReference type="AlphaFoldDB" id="A0A2S7VQ88"/>
<dbReference type="GO" id="GO:0016887">
    <property type="term" value="F:ATP hydrolysis activity"/>
    <property type="evidence" value="ECO:0007669"/>
    <property type="project" value="TreeGrafter"/>
</dbReference>
<dbReference type="GO" id="GO:0000160">
    <property type="term" value="P:phosphorelay signal transduction system"/>
    <property type="evidence" value="ECO:0007669"/>
    <property type="project" value="InterPro"/>
</dbReference>
<evidence type="ECO:0000256" key="2">
    <source>
        <dbReference type="ARBA" id="ARBA00022840"/>
    </source>
</evidence>
<dbReference type="Proteomes" id="UP000238707">
    <property type="component" value="Unassembled WGS sequence"/>
</dbReference>
<proteinExistence type="predicted"/>
<dbReference type="PANTHER" id="PTHR43384">
    <property type="entry name" value="SEPTUM SITE-DETERMINING PROTEIN MIND HOMOLOG, CHLOROPLASTIC-RELATED"/>
    <property type="match status" value="1"/>
</dbReference>
<protein>
    <submittedName>
        <fullName evidence="5">Pilus assembly protein</fullName>
    </submittedName>
</protein>
<dbReference type="InterPro" id="IPR001789">
    <property type="entry name" value="Sig_transdc_resp-reg_receiver"/>
</dbReference>
<evidence type="ECO:0000313" key="5">
    <source>
        <dbReference type="EMBL" id="PQJ64317.1"/>
    </source>
</evidence>
<dbReference type="GO" id="GO:0009898">
    <property type="term" value="C:cytoplasmic side of plasma membrane"/>
    <property type="evidence" value="ECO:0007669"/>
    <property type="project" value="TreeGrafter"/>
</dbReference>
<dbReference type="PROSITE" id="PS50110">
    <property type="entry name" value="RESPONSE_REGULATORY"/>
    <property type="match status" value="1"/>
</dbReference>
<dbReference type="EMBL" id="MSCI01000001">
    <property type="protein sequence ID" value="PQJ64317.1"/>
    <property type="molecule type" value="Genomic_DNA"/>
</dbReference>
<dbReference type="InterPro" id="IPR011006">
    <property type="entry name" value="CheY-like_superfamily"/>
</dbReference>
<reference evidence="5 6" key="1">
    <citation type="submission" date="2016-12" db="EMBL/GenBank/DDBJ databases">
        <title>Diversity of luminous bacteria.</title>
        <authorList>
            <person name="Yoshizawa S."/>
            <person name="Kogure K."/>
        </authorList>
    </citation>
    <scope>NUCLEOTIDE SEQUENCE [LARGE SCALE GENOMIC DNA]</scope>
    <source>
        <strain evidence="5 6">LC2-408</strain>
    </source>
</reference>
<name>A0A2S7VQ88_9VIBR</name>
<evidence type="ECO:0000256" key="1">
    <source>
        <dbReference type="ARBA" id="ARBA00022741"/>
    </source>
</evidence>
<evidence type="ECO:0000259" key="4">
    <source>
        <dbReference type="PROSITE" id="PS50110"/>
    </source>
</evidence>
<dbReference type="InterPro" id="IPR033756">
    <property type="entry name" value="YlxH/NBP35"/>
</dbReference>
<organism evidence="5 6">
    <name type="scientific">Vibrio chagasii</name>
    <dbReference type="NCBI Taxonomy" id="170679"/>
    <lineage>
        <taxon>Bacteria</taxon>
        <taxon>Pseudomonadati</taxon>
        <taxon>Pseudomonadota</taxon>
        <taxon>Gammaproteobacteria</taxon>
        <taxon>Vibrionales</taxon>
        <taxon>Vibrionaceae</taxon>
        <taxon>Vibrio</taxon>
    </lineage>
</organism>
<dbReference type="Gene3D" id="3.40.50.300">
    <property type="entry name" value="P-loop containing nucleotide triphosphate hydrolases"/>
    <property type="match status" value="1"/>
</dbReference>
<keyword evidence="6" id="KW-1185">Reference proteome</keyword>
<evidence type="ECO:0000256" key="3">
    <source>
        <dbReference type="PROSITE-ProRule" id="PRU00169"/>
    </source>
</evidence>
<sequence length="386" mass="42349">MNQVHQLTVLIAASEQLDALALTHTLNDFGIHNITVSSNQEDDVVRHVLKHGIKTIFLDVLNCELAESKQAVQRLIKRTGCQIIVLGHSDEIFIYRGMLASGASDYLVPPVTPQDLEHVSFAALQNNSEKRHEKVISVVSAKGGSGSSTITATLAQQLAELDKKVACLDLDFSMGDLDLLLNVEGNSALIELLQYPERLDPLVFERSGISVSAKHTLFTGYLPLDATPFWPQKSALDQFTKFCLQNSDYLLVDIPTYSLRDQVGFDALKSADIRVIVVEPTLGSIRNAGQIIKRLQNQADSQTLVVLNHTKSDSGSMISVNDVKKSLGVPVDVVIPFSPNHFLSKSSLGQPAHKGNRKVKVAFNSLVELITGESQQSSRRFWKRGA</sequence>
<feature type="modified residue" description="4-aspartylphosphate" evidence="3">
    <location>
        <position position="59"/>
    </location>
</feature>
<dbReference type="InterPro" id="IPR027417">
    <property type="entry name" value="P-loop_NTPase"/>
</dbReference>
<dbReference type="SUPFAM" id="SSF52172">
    <property type="entry name" value="CheY-like"/>
    <property type="match status" value="1"/>
</dbReference>
<dbReference type="RefSeq" id="WP_105023916.1">
    <property type="nucleotide sequence ID" value="NZ_MSCI01000001.1"/>
</dbReference>
<keyword evidence="2" id="KW-0067">ATP-binding</keyword>